<proteinExistence type="predicted"/>
<name>A0A9P0LA13_ACAOB</name>
<organism evidence="1 2">
    <name type="scientific">Acanthoscelides obtectus</name>
    <name type="common">Bean weevil</name>
    <name type="synonym">Bruchus obtectus</name>
    <dbReference type="NCBI Taxonomy" id="200917"/>
    <lineage>
        <taxon>Eukaryota</taxon>
        <taxon>Metazoa</taxon>
        <taxon>Ecdysozoa</taxon>
        <taxon>Arthropoda</taxon>
        <taxon>Hexapoda</taxon>
        <taxon>Insecta</taxon>
        <taxon>Pterygota</taxon>
        <taxon>Neoptera</taxon>
        <taxon>Endopterygota</taxon>
        <taxon>Coleoptera</taxon>
        <taxon>Polyphaga</taxon>
        <taxon>Cucujiformia</taxon>
        <taxon>Chrysomeloidea</taxon>
        <taxon>Chrysomelidae</taxon>
        <taxon>Bruchinae</taxon>
        <taxon>Bruchini</taxon>
        <taxon>Acanthoscelides</taxon>
    </lineage>
</organism>
<comment type="caution">
    <text evidence="1">The sequence shown here is derived from an EMBL/GenBank/DDBJ whole genome shotgun (WGS) entry which is preliminary data.</text>
</comment>
<evidence type="ECO:0000313" key="2">
    <source>
        <dbReference type="Proteomes" id="UP001152888"/>
    </source>
</evidence>
<keyword evidence="2" id="KW-1185">Reference proteome</keyword>
<protein>
    <submittedName>
        <fullName evidence="1">Uncharacterized protein</fullName>
    </submittedName>
</protein>
<sequence length="83" mass="9585">MSLTSYCLSIVFDCKILLRLTVKANISLKHFTDTINWVEYAFEEASRSFQFDIIFSTSTIFSNLLSNWSTESCLSVHRLSHIL</sequence>
<dbReference type="AlphaFoldDB" id="A0A9P0LA13"/>
<evidence type="ECO:0000313" key="1">
    <source>
        <dbReference type="EMBL" id="CAH1990716.1"/>
    </source>
</evidence>
<gene>
    <name evidence="1" type="ORF">ACAOBT_LOCUS19841</name>
</gene>
<dbReference type="EMBL" id="CAKOFQ010007096">
    <property type="protein sequence ID" value="CAH1990716.1"/>
    <property type="molecule type" value="Genomic_DNA"/>
</dbReference>
<accession>A0A9P0LA13</accession>
<dbReference type="Proteomes" id="UP001152888">
    <property type="component" value="Unassembled WGS sequence"/>
</dbReference>
<reference evidence="1" key="1">
    <citation type="submission" date="2022-03" db="EMBL/GenBank/DDBJ databases">
        <authorList>
            <person name="Sayadi A."/>
        </authorList>
    </citation>
    <scope>NUCLEOTIDE SEQUENCE</scope>
</reference>